<accession>A0A0F7SGA6</accession>
<dbReference type="AlphaFoldDB" id="A0A0F7SGA6"/>
<dbReference type="PANTHER" id="PTHR47381:SF3">
    <property type="entry name" value="ALPHA_BETA-HYDROLASES SUPERFAMILY PROTEIN"/>
    <property type="match status" value="1"/>
</dbReference>
<dbReference type="PANTHER" id="PTHR47381">
    <property type="entry name" value="ALPHA/BETA-HYDROLASES SUPERFAMILY PROTEIN"/>
    <property type="match status" value="1"/>
</dbReference>
<evidence type="ECO:0000313" key="1">
    <source>
        <dbReference type="EMBL" id="CDZ96289.1"/>
    </source>
</evidence>
<dbReference type="Gene3D" id="3.40.50.1820">
    <property type="entry name" value="alpha/beta hydrolase"/>
    <property type="match status" value="1"/>
</dbReference>
<sequence length="299" mass="33465">MAIKTINAAGLSLDVYGLDQLRSDRIAVLFALHGRLSEKSSMHHFCEVVLEKSKRKSNDRELIIINFDQRNHGHRMVDELNNRSFKSKGDDQGNPMHALDMYAVYSGTAQDVSFLIDFLPALLFPEGDKTIEEFMVAGVSLGGHAAWTVLRHEPRVEIGIPIIGCPDFASLMTARLASQNLKFEPPIIPDTFRALIKQRDPVNCSFQAESAKENPFIGKKILVLSGRKDRLVPHVPHTSAFLEKLNVGTTGRLENVEYDCGHELTEEGISRSAEWIRVHGLEQRNVLLDDKGEERKAGL</sequence>
<dbReference type="SUPFAM" id="SSF53474">
    <property type="entry name" value="alpha/beta-Hydrolases"/>
    <property type="match status" value="1"/>
</dbReference>
<reference evidence="1" key="1">
    <citation type="submission" date="2014-08" db="EMBL/GenBank/DDBJ databases">
        <authorList>
            <person name="Sharma Rahul"/>
            <person name="Thines Marco"/>
        </authorList>
    </citation>
    <scope>NUCLEOTIDE SEQUENCE</scope>
</reference>
<protein>
    <submittedName>
        <fullName evidence="1">Uncharacterized protein</fullName>
    </submittedName>
</protein>
<dbReference type="EMBL" id="LN483116">
    <property type="protein sequence ID" value="CDZ96289.1"/>
    <property type="molecule type" value="Genomic_DNA"/>
</dbReference>
<organism evidence="1">
    <name type="scientific">Phaffia rhodozyma</name>
    <name type="common">Yeast</name>
    <name type="synonym">Xanthophyllomyces dendrorhous</name>
    <dbReference type="NCBI Taxonomy" id="264483"/>
    <lineage>
        <taxon>Eukaryota</taxon>
        <taxon>Fungi</taxon>
        <taxon>Dikarya</taxon>
        <taxon>Basidiomycota</taxon>
        <taxon>Agaricomycotina</taxon>
        <taxon>Tremellomycetes</taxon>
        <taxon>Cystofilobasidiales</taxon>
        <taxon>Mrakiaceae</taxon>
        <taxon>Phaffia</taxon>
    </lineage>
</organism>
<proteinExistence type="predicted"/>
<dbReference type="InterPro" id="IPR029058">
    <property type="entry name" value="AB_hydrolase_fold"/>
</dbReference>
<name>A0A0F7SGA6_PHARH</name>